<proteinExistence type="predicted"/>
<sequence>MPDIFSRVLLKFFLYEIQQVKLFIHRTVFCFSDDLVFVFRLGIIGMIFQKRDWGLRGGEGSSENFMLDKLYQAVPSGFLFRHDNHCGT</sequence>
<dbReference type="PATRIC" id="fig|1095748.3.peg.2201"/>
<organism evidence="1 2">
    <name type="scientific">Neisseria sicca VK64</name>
    <dbReference type="NCBI Taxonomy" id="1095748"/>
    <lineage>
        <taxon>Bacteria</taxon>
        <taxon>Pseudomonadati</taxon>
        <taxon>Pseudomonadota</taxon>
        <taxon>Betaproteobacteria</taxon>
        <taxon>Neisseriales</taxon>
        <taxon>Neisseriaceae</taxon>
        <taxon>Neisseria</taxon>
    </lineage>
</organism>
<comment type="caution">
    <text evidence="1">The sequence shown here is derived from an EMBL/GenBank/DDBJ whole genome shotgun (WGS) entry which is preliminary data.</text>
</comment>
<protein>
    <submittedName>
        <fullName evidence="1">Uncharacterized protein</fullName>
    </submittedName>
</protein>
<dbReference type="Proteomes" id="UP000004473">
    <property type="component" value="Unassembled WGS sequence"/>
</dbReference>
<reference evidence="1 2" key="1">
    <citation type="submission" date="2012-04" db="EMBL/GenBank/DDBJ databases">
        <authorList>
            <person name="Harkins D.M."/>
            <person name="Madupu R."/>
            <person name="Durkin A.S."/>
            <person name="Torralba M."/>
            <person name="Methe B."/>
            <person name="Sutton G.G."/>
            <person name="Nelson K.E."/>
        </authorList>
    </citation>
    <scope>NUCLEOTIDE SEQUENCE [LARGE SCALE GENOMIC DNA]</scope>
    <source>
        <strain evidence="1 2">VK64</strain>
    </source>
</reference>
<accession>I2NHY1</accession>
<gene>
    <name evidence="1" type="ORF">HMPREF1051_0974</name>
</gene>
<dbReference type="EMBL" id="AJMT01000176">
    <property type="protein sequence ID" value="EIG25442.1"/>
    <property type="molecule type" value="Genomic_DNA"/>
</dbReference>
<evidence type="ECO:0000313" key="2">
    <source>
        <dbReference type="Proteomes" id="UP000004473"/>
    </source>
</evidence>
<evidence type="ECO:0000313" key="1">
    <source>
        <dbReference type="EMBL" id="EIG25442.1"/>
    </source>
</evidence>
<dbReference type="AlphaFoldDB" id="I2NHY1"/>
<name>I2NHY1_NEISI</name>